<evidence type="ECO:0000313" key="2">
    <source>
        <dbReference type="EMBL" id="KRX04798.1"/>
    </source>
</evidence>
<feature type="coiled-coil region" evidence="1">
    <location>
        <begin position="195"/>
        <end position="222"/>
    </location>
</feature>
<comment type="caution">
    <text evidence="2">The sequence shown here is derived from an EMBL/GenBank/DDBJ whole genome shotgun (WGS) entry which is preliminary data.</text>
</comment>
<protein>
    <submittedName>
        <fullName evidence="2">Uncharacterized protein</fullName>
    </submittedName>
</protein>
<dbReference type="Proteomes" id="UP000054937">
    <property type="component" value="Unassembled WGS sequence"/>
</dbReference>
<keyword evidence="1" id="KW-0175">Coiled coil</keyword>
<dbReference type="AlphaFoldDB" id="A0A0V0QR61"/>
<evidence type="ECO:0000313" key="3">
    <source>
        <dbReference type="Proteomes" id="UP000054937"/>
    </source>
</evidence>
<evidence type="ECO:0000256" key="1">
    <source>
        <dbReference type="SAM" id="Coils"/>
    </source>
</evidence>
<sequence>MVFQNQASTVKCKKQGHRNSPLLYFKFSEEMDKILQCSYCMLNDQKELYTKNIIDDILNNNLWEIQNFPPHQDERMQERLQEAIKNTQKQSIDEFKQKITYQINHYYDKKEQELVNLVKQQKQQVLSEFEQIFQILKPFNTYNLDRLKESLTSFFQEKIDIGILYEVQLELKKQFQYQDNIDEILQNNEFQNKTQQQLESFKKQLNKQIESFKQQLKIKIQQPNKINFNFNKSDIFSEVKKEINLSTDEDKNQIIEYDDKTIKRFKQIYSNNLNKDKTYNIKLKINFNGEIKQCLRFALLDFKNRNKDYQKENSIILFHHNGACEAEKGIRADFQGQKFFEFFQDDQTVFNIIINFGNKQFEIYDSEKKCYIKNEIDQAKIPGELVFGIFFFQGFQQKAKLSILDATCI</sequence>
<dbReference type="InParanoid" id="A0A0V0QR61"/>
<proteinExistence type="predicted"/>
<organism evidence="2 3">
    <name type="scientific">Pseudocohnilembus persalinus</name>
    <name type="common">Ciliate</name>
    <dbReference type="NCBI Taxonomy" id="266149"/>
    <lineage>
        <taxon>Eukaryota</taxon>
        <taxon>Sar</taxon>
        <taxon>Alveolata</taxon>
        <taxon>Ciliophora</taxon>
        <taxon>Intramacronucleata</taxon>
        <taxon>Oligohymenophorea</taxon>
        <taxon>Scuticociliatia</taxon>
        <taxon>Philasterida</taxon>
        <taxon>Pseudocohnilembidae</taxon>
        <taxon>Pseudocohnilembus</taxon>
    </lineage>
</organism>
<gene>
    <name evidence="2" type="ORF">PPERSA_06432</name>
</gene>
<name>A0A0V0QR61_PSEPJ</name>
<accession>A0A0V0QR61</accession>
<keyword evidence="3" id="KW-1185">Reference proteome</keyword>
<dbReference type="EMBL" id="LDAU01000110">
    <property type="protein sequence ID" value="KRX04798.1"/>
    <property type="molecule type" value="Genomic_DNA"/>
</dbReference>
<reference evidence="2 3" key="1">
    <citation type="journal article" date="2015" name="Sci. Rep.">
        <title>Genome of the facultative scuticociliatosis pathogen Pseudocohnilembus persalinus provides insight into its virulence through horizontal gene transfer.</title>
        <authorList>
            <person name="Xiong J."/>
            <person name="Wang G."/>
            <person name="Cheng J."/>
            <person name="Tian M."/>
            <person name="Pan X."/>
            <person name="Warren A."/>
            <person name="Jiang C."/>
            <person name="Yuan D."/>
            <person name="Miao W."/>
        </authorList>
    </citation>
    <scope>NUCLEOTIDE SEQUENCE [LARGE SCALE GENOMIC DNA]</scope>
    <source>
        <strain evidence="2">36N120E</strain>
    </source>
</reference>